<comment type="caution">
    <text evidence="2">The sequence shown here is derived from an EMBL/GenBank/DDBJ whole genome shotgun (WGS) entry which is preliminary data.</text>
</comment>
<dbReference type="AlphaFoldDB" id="A0A8H7U028"/>
<dbReference type="EMBL" id="JADOXO010000218">
    <property type="protein sequence ID" value="KAF9809121.1"/>
    <property type="molecule type" value="Genomic_DNA"/>
</dbReference>
<reference evidence="2" key="1">
    <citation type="submission" date="2020-11" db="EMBL/GenBank/DDBJ databases">
        <authorList>
            <person name="Koelle M."/>
            <person name="Horta M.A.C."/>
            <person name="Nowrousian M."/>
            <person name="Ohm R.A."/>
            <person name="Benz P."/>
            <person name="Pilgard A."/>
        </authorList>
    </citation>
    <scope>NUCLEOTIDE SEQUENCE</scope>
    <source>
        <strain evidence="2">FPRL280</strain>
    </source>
</reference>
<accession>A0A8H7U028</accession>
<reference evidence="2" key="2">
    <citation type="journal article" name="Front. Microbiol.">
        <title>Degradative Capacity of Two Strains of Rhodonia placenta: From Phenotype to Genotype.</title>
        <authorList>
            <person name="Kolle M."/>
            <person name="Horta M.A.C."/>
            <person name="Nowrousian M."/>
            <person name="Ohm R.A."/>
            <person name="Benz J.P."/>
            <person name="Pilgard A."/>
        </authorList>
    </citation>
    <scope>NUCLEOTIDE SEQUENCE</scope>
    <source>
        <strain evidence="2">FPRL280</strain>
    </source>
</reference>
<dbReference type="Proteomes" id="UP000639403">
    <property type="component" value="Unassembled WGS sequence"/>
</dbReference>
<feature type="signal peptide" evidence="1">
    <location>
        <begin position="1"/>
        <end position="19"/>
    </location>
</feature>
<name>A0A8H7U028_9APHY</name>
<evidence type="ECO:0000313" key="2">
    <source>
        <dbReference type="EMBL" id="KAF9809121.1"/>
    </source>
</evidence>
<proteinExistence type="predicted"/>
<feature type="chain" id="PRO_5034761284" description="Secreted protein" evidence="1">
    <location>
        <begin position="20"/>
        <end position="137"/>
    </location>
</feature>
<gene>
    <name evidence="2" type="ORF">IEO21_07556</name>
</gene>
<evidence type="ECO:0000256" key="1">
    <source>
        <dbReference type="SAM" id="SignalP"/>
    </source>
</evidence>
<organism evidence="2 3">
    <name type="scientific">Rhodonia placenta</name>
    <dbReference type="NCBI Taxonomy" id="104341"/>
    <lineage>
        <taxon>Eukaryota</taxon>
        <taxon>Fungi</taxon>
        <taxon>Dikarya</taxon>
        <taxon>Basidiomycota</taxon>
        <taxon>Agaricomycotina</taxon>
        <taxon>Agaricomycetes</taxon>
        <taxon>Polyporales</taxon>
        <taxon>Adustoporiaceae</taxon>
        <taxon>Rhodonia</taxon>
    </lineage>
</organism>
<evidence type="ECO:0000313" key="3">
    <source>
        <dbReference type="Proteomes" id="UP000639403"/>
    </source>
</evidence>
<sequence>MHCVAYLLLFDVNAGPADALGIVLPGPQIQIYDAACGSTRRPSRSTGSTESHCAEPVTSRVLGAQLGRGSATHARVSLWRASRELLPLRQCNGLRHARVDRVELRVCRIPGKTRLQCIAVSLAHAQALTCTRGGLAP</sequence>
<keyword evidence="1" id="KW-0732">Signal</keyword>
<evidence type="ECO:0008006" key="4">
    <source>
        <dbReference type="Google" id="ProtNLM"/>
    </source>
</evidence>
<protein>
    <recommendedName>
        <fullName evidence="4">Secreted protein</fullName>
    </recommendedName>
</protein>